<proteinExistence type="predicted"/>
<feature type="compositionally biased region" description="Pro residues" evidence="1">
    <location>
        <begin position="351"/>
        <end position="361"/>
    </location>
</feature>
<reference evidence="2" key="1">
    <citation type="submission" date="2018-03" db="EMBL/GenBank/DDBJ databases">
        <authorList>
            <person name="Guldener U."/>
        </authorList>
    </citation>
    <scope>NUCLEOTIDE SEQUENCE</scope>
</reference>
<feature type="compositionally biased region" description="Polar residues" evidence="1">
    <location>
        <begin position="278"/>
        <end position="302"/>
    </location>
</feature>
<organism evidence="2 3">
    <name type="scientific">Fusarium torulosum</name>
    <dbReference type="NCBI Taxonomy" id="33205"/>
    <lineage>
        <taxon>Eukaryota</taxon>
        <taxon>Fungi</taxon>
        <taxon>Dikarya</taxon>
        <taxon>Ascomycota</taxon>
        <taxon>Pezizomycotina</taxon>
        <taxon>Sordariomycetes</taxon>
        <taxon>Hypocreomycetidae</taxon>
        <taxon>Hypocreales</taxon>
        <taxon>Nectriaceae</taxon>
        <taxon>Fusarium</taxon>
    </lineage>
</organism>
<feature type="region of interest" description="Disordered" evidence="1">
    <location>
        <begin position="342"/>
        <end position="361"/>
    </location>
</feature>
<dbReference type="Proteomes" id="UP001187734">
    <property type="component" value="Unassembled WGS sequence"/>
</dbReference>
<feature type="region of interest" description="Disordered" evidence="1">
    <location>
        <begin position="236"/>
        <end position="305"/>
    </location>
</feature>
<comment type="caution">
    <text evidence="2">The sequence shown here is derived from an EMBL/GenBank/DDBJ whole genome shotgun (WGS) entry which is preliminary data.</text>
</comment>
<feature type="compositionally biased region" description="Low complexity" evidence="1">
    <location>
        <begin position="265"/>
        <end position="277"/>
    </location>
</feature>
<name>A0AAE8M964_9HYPO</name>
<feature type="region of interest" description="Disordered" evidence="1">
    <location>
        <begin position="145"/>
        <end position="209"/>
    </location>
</feature>
<dbReference type="EMBL" id="ONZP01000201">
    <property type="protein sequence ID" value="SPJ76540.1"/>
    <property type="molecule type" value="Genomic_DNA"/>
</dbReference>
<feature type="region of interest" description="Disordered" evidence="1">
    <location>
        <begin position="90"/>
        <end position="116"/>
    </location>
</feature>
<evidence type="ECO:0000256" key="1">
    <source>
        <dbReference type="SAM" id="MobiDB-lite"/>
    </source>
</evidence>
<feature type="compositionally biased region" description="Polar residues" evidence="1">
    <location>
        <begin position="236"/>
        <end position="258"/>
    </location>
</feature>
<protein>
    <submittedName>
        <fullName evidence="2">Uncharacterized protein</fullName>
    </submittedName>
</protein>
<evidence type="ECO:0000313" key="3">
    <source>
        <dbReference type="Proteomes" id="UP001187734"/>
    </source>
</evidence>
<feature type="compositionally biased region" description="Basic and acidic residues" evidence="1">
    <location>
        <begin position="172"/>
        <end position="193"/>
    </location>
</feature>
<evidence type="ECO:0000313" key="2">
    <source>
        <dbReference type="EMBL" id="SPJ76540.1"/>
    </source>
</evidence>
<keyword evidence="3" id="KW-1185">Reference proteome</keyword>
<dbReference type="AlphaFoldDB" id="A0AAE8M964"/>
<sequence length="361" mass="39543">MAEKKKALQRGGRLQNHSLTQHGSVTLFQLPQVPDYPSFRITYLPVSYTRPGILAAQTPTQSHPSMIPRQPVYMVIPVEPMTYGYPEPIHHSSIHHGNRRNDSALRHPPAQASISSWDDLAPRQPTWVQRVCRAFGLPVGRASTVDTESTLGTRTSLEARSEISQRDAQLSHLERPAQSDHGAAHDDHQENKDLTNISSGGNDTHPEDIDRIQSPVSIAAATVHSDDYDTINAASGSMKQIPSDSHPGGNSTDTNRTAVSDGHASLVSSSEPSVSSPTKRSCTSTPDGVTRRQYTSHQQYSASLIRHGNRVSTIYPGVKQYHARDREAKRSALDHTFGSLAERLESNAGPLAPPPTHQREH</sequence>
<feature type="compositionally biased region" description="Polar residues" evidence="1">
    <location>
        <begin position="145"/>
        <end position="156"/>
    </location>
</feature>
<accession>A0AAE8M964</accession>
<gene>
    <name evidence="2" type="ORF">FTOL_06207</name>
</gene>